<evidence type="ECO:0000313" key="2">
    <source>
        <dbReference type="Proteomes" id="UP000811609"/>
    </source>
</evidence>
<reference evidence="1" key="1">
    <citation type="submission" date="2020-12" db="EMBL/GenBank/DDBJ databases">
        <title>WGS assembly of Carya illinoinensis cv. Pawnee.</title>
        <authorList>
            <person name="Platts A."/>
            <person name="Shu S."/>
            <person name="Wright S."/>
            <person name="Barry K."/>
            <person name="Edger P."/>
            <person name="Pires J.C."/>
            <person name="Schmutz J."/>
        </authorList>
    </citation>
    <scope>NUCLEOTIDE SEQUENCE</scope>
    <source>
        <tissue evidence="1">Leaf</tissue>
    </source>
</reference>
<accession>A0A8T1QTU8</accession>
<comment type="caution">
    <text evidence="1">The sequence shown here is derived from an EMBL/GenBank/DDBJ whole genome shotgun (WGS) entry which is preliminary data.</text>
</comment>
<organism evidence="1 2">
    <name type="scientific">Carya illinoinensis</name>
    <name type="common">Pecan</name>
    <dbReference type="NCBI Taxonomy" id="32201"/>
    <lineage>
        <taxon>Eukaryota</taxon>
        <taxon>Viridiplantae</taxon>
        <taxon>Streptophyta</taxon>
        <taxon>Embryophyta</taxon>
        <taxon>Tracheophyta</taxon>
        <taxon>Spermatophyta</taxon>
        <taxon>Magnoliopsida</taxon>
        <taxon>eudicotyledons</taxon>
        <taxon>Gunneridae</taxon>
        <taxon>Pentapetalae</taxon>
        <taxon>rosids</taxon>
        <taxon>fabids</taxon>
        <taxon>Fagales</taxon>
        <taxon>Juglandaceae</taxon>
        <taxon>Carya</taxon>
    </lineage>
</organism>
<name>A0A8T1QTU8_CARIL</name>
<gene>
    <name evidence="1" type="ORF">CIPAW_04G090600</name>
</gene>
<dbReference type="EMBL" id="CM031812">
    <property type="protein sequence ID" value="KAG6657432.1"/>
    <property type="molecule type" value="Genomic_DNA"/>
</dbReference>
<sequence>MQQQTEFLQILLHFIFHKTNMTTYITASSTTTATTSHPPLDRSQVLEYLQYGAATWALRRARALFVYICREGYCMGIKCRGSNQLKTNIISHVSNFCQCMHICETNYKYFAIQANI</sequence>
<evidence type="ECO:0000313" key="1">
    <source>
        <dbReference type="EMBL" id="KAG6657432.1"/>
    </source>
</evidence>
<dbReference type="AlphaFoldDB" id="A0A8T1QTU8"/>
<proteinExistence type="predicted"/>
<dbReference type="Proteomes" id="UP000811609">
    <property type="component" value="Chromosome 4"/>
</dbReference>
<keyword evidence="2" id="KW-1185">Reference proteome</keyword>
<protein>
    <submittedName>
        <fullName evidence="1">Uncharacterized protein</fullName>
    </submittedName>
</protein>